<dbReference type="GeneID" id="63733167"/>
<accession>A0A1L9PVJ3</accession>
<sequence length="97" mass="11442">MPGDVISPSREQRKSRLLSLENRLHWPFFMKAGEEQCPILRREFALRLFSCWCWILLNGALVEEYLPWSNVQVKSLLPVQPEARALFPNVMFPRNQD</sequence>
<dbReference type="Proteomes" id="UP000184073">
    <property type="component" value="Unassembled WGS sequence"/>
</dbReference>
<dbReference type="RefSeq" id="XP_040671208.1">
    <property type="nucleotide sequence ID" value="XM_040817656.1"/>
</dbReference>
<reference evidence="2" key="1">
    <citation type="journal article" date="2017" name="Genome Biol.">
        <title>Comparative genomics reveals high biological diversity and specific adaptations in the industrially and medically important fungal genus Aspergillus.</title>
        <authorList>
            <person name="de Vries R.P."/>
            <person name="Riley R."/>
            <person name="Wiebenga A."/>
            <person name="Aguilar-Osorio G."/>
            <person name="Amillis S."/>
            <person name="Uchima C.A."/>
            <person name="Anderluh G."/>
            <person name="Asadollahi M."/>
            <person name="Askin M."/>
            <person name="Barry K."/>
            <person name="Battaglia E."/>
            <person name="Bayram O."/>
            <person name="Benocci T."/>
            <person name="Braus-Stromeyer S.A."/>
            <person name="Caldana C."/>
            <person name="Canovas D."/>
            <person name="Cerqueira G.C."/>
            <person name="Chen F."/>
            <person name="Chen W."/>
            <person name="Choi C."/>
            <person name="Clum A."/>
            <person name="Dos Santos R.A."/>
            <person name="Damasio A.R."/>
            <person name="Diallinas G."/>
            <person name="Emri T."/>
            <person name="Fekete E."/>
            <person name="Flipphi M."/>
            <person name="Freyberg S."/>
            <person name="Gallo A."/>
            <person name="Gournas C."/>
            <person name="Habgood R."/>
            <person name="Hainaut M."/>
            <person name="Harispe M.L."/>
            <person name="Henrissat B."/>
            <person name="Hilden K.S."/>
            <person name="Hope R."/>
            <person name="Hossain A."/>
            <person name="Karabika E."/>
            <person name="Karaffa L."/>
            <person name="Karanyi Z."/>
            <person name="Krasevec N."/>
            <person name="Kuo A."/>
            <person name="Kusch H."/>
            <person name="LaButti K."/>
            <person name="Lagendijk E.L."/>
            <person name="Lapidus A."/>
            <person name="Levasseur A."/>
            <person name="Lindquist E."/>
            <person name="Lipzen A."/>
            <person name="Logrieco A.F."/>
            <person name="MacCabe A."/>
            <person name="Maekelae M.R."/>
            <person name="Malavazi I."/>
            <person name="Melin P."/>
            <person name="Meyer V."/>
            <person name="Mielnichuk N."/>
            <person name="Miskei M."/>
            <person name="Molnar A.P."/>
            <person name="Mule G."/>
            <person name="Ngan C.Y."/>
            <person name="Orejas M."/>
            <person name="Orosz E."/>
            <person name="Ouedraogo J.P."/>
            <person name="Overkamp K.M."/>
            <person name="Park H.-S."/>
            <person name="Perrone G."/>
            <person name="Piumi F."/>
            <person name="Punt P.J."/>
            <person name="Ram A.F."/>
            <person name="Ramon A."/>
            <person name="Rauscher S."/>
            <person name="Record E."/>
            <person name="Riano-Pachon D.M."/>
            <person name="Robert V."/>
            <person name="Roehrig J."/>
            <person name="Ruller R."/>
            <person name="Salamov A."/>
            <person name="Salih N.S."/>
            <person name="Samson R.A."/>
            <person name="Sandor E."/>
            <person name="Sanguinetti M."/>
            <person name="Schuetze T."/>
            <person name="Sepcic K."/>
            <person name="Shelest E."/>
            <person name="Sherlock G."/>
            <person name="Sophianopoulou V."/>
            <person name="Squina F.M."/>
            <person name="Sun H."/>
            <person name="Susca A."/>
            <person name="Todd R.B."/>
            <person name="Tsang A."/>
            <person name="Unkles S.E."/>
            <person name="van de Wiele N."/>
            <person name="van Rossen-Uffink D."/>
            <person name="Oliveira J.V."/>
            <person name="Vesth T.C."/>
            <person name="Visser J."/>
            <person name="Yu J.-H."/>
            <person name="Zhou M."/>
            <person name="Andersen M.R."/>
            <person name="Archer D.B."/>
            <person name="Baker S.E."/>
            <person name="Benoit I."/>
            <person name="Brakhage A.A."/>
            <person name="Braus G.H."/>
            <person name="Fischer R."/>
            <person name="Frisvad J.C."/>
            <person name="Goldman G.H."/>
            <person name="Houbraken J."/>
            <person name="Oakley B."/>
            <person name="Pocsi I."/>
            <person name="Scazzocchio C."/>
            <person name="Seiboth B."/>
            <person name="vanKuyk P.A."/>
            <person name="Wortman J."/>
            <person name="Dyer P.S."/>
            <person name="Grigoriev I.V."/>
        </authorList>
    </citation>
    <scope>NUCLEOTIDE SEQUENCE [LARGE SCALE GENOMIC DNA]</scope>
    <source>
        <strain evidence="2">CBS 583.65</strain>
    </source>
</reference>
<evidence type="ECO:0000313" key="2">
    <source>
        <dbReference type="Proteomes" id="UP000184073"/>
    </source>
</evidence>
<protein>
    <submittedName>
        <fullName evidence="1">Uncharacterized protein</fullName>
    </submittedName>
</protein>
<organism evidence="1 2">
    <name type="scientific">Aspergillus versicolor CBS 583.65</name>
    <dbReference type="NCBI Taxonomy" id="1036611"/>
    <lineage>
        <taxon>Eukaryota</taxon>
        <taxon>Fungi</taxon>
        <taxon>Dikarya</taxon>
        <taxon>Ascomycota</taxon>
        <taxon>Pezizomycotina</taxon>
        <taxon>Eurotiomycetes</taxon>
        <taxon>Eurotiomycetidae</taxon>
        <taxon>Eurotiales</taxon>
        <taxon>Aspergillaceae</taxon>
        <taxon>Aspergillus</taxon>
        <taxon>Aspergillus subgen. Nidulantes</taxon>
    </lineage>
</organism>
<proteinExistence type="predicted"/>
<evidence type="ECO:0000313" key="1">
    <source>
        <dbReference type="EMBL" id="OJJ05446.1"/>
    </source>
</evidence>
<dbReference type="VEuPathDB" id="FungiDB:ASPVEDRAFT_851560"/>
<keyword evidence="2" id="KW-1185">Reference proteome</keyword>
<dbReference type="AlphaFoldDB" id="A0A1L9PVJ3"/>
<name>A0A1L9PVJ3_ASPVE</name>
<gene>
    <name evidence="1" type="ORF">ASPVEDRAFT_851560</name>
</gene>
<dbReference type="EMBL" id="KV878133">
    <property type="protein sequence ID" value="OJJ05446.1"/>
    <property type="molecule type" value="Genomic_DNA"/>
</dbReference>